<reference evidence="3" key="1">
    <citation type="journal article" date="2019" name="Int. J. Syst. Evol. Microbiol.">
        <title>The Global Catalogue of Microorganisms (GCM) 10K type strain sequencing project: providing services to taxonomists for standard genome sequencing and annotation.</title>
        <authorList>
            <consortium name="The Broad Institute Genomics Platform"/>
            <consortium name="The Broad Institute Genome Sequencing Center for Infectious Disease"/>
            <person name="Wu L."/>
            <person name="Ma J."/>
        </authorList>
    </citation>
    <scope>NUCLEOTIDE SEQUENCE [LARGE SCALE GENOMIC DNA]</scope>
    <source>
        <strain evidence="3">JCM 13250</strain>
    </source>
</reference>
<feature type="transmembrane region" description="Helical" evidence="1">
    <location>
        <begin position="70"/>
        <end position="92"/>
    </location>
</feature>
<protein>
    <recommendedName>
        <fullName evidence="4">PH domain-containing protein</fullName>
    </recommendedName>
</protein>
<feature type="transmembrane region" description="Helical" evidence="1">
    <location>
        <begin position="7"/>
        <end position="25"/>
    </location>
</feature>
<evidence type="ECO:0000256" key="1">
    <source>
        <dbReference type="SAM" id="Phobius"/>
    </source>
</evidence>
<keyword evidence="1" id="KW-0472">Membrane</keyword>
<keyword evidence="1" id="KW-0812">Transmembrane</keyword>
<dbReference type="RefSeq" id="WP_344139937.1">
    <property type="nucleotide sequence ID" value="NZ_BAAALT010000283.1"/>
</dbReference>
<evidence type="ECO:0000313" key="2">
    <source>
        <dbReference type="EMBL" id="GAA1834376.1"/>
    </source>
</evidence>
<keyword evidence="3" id="KW-1185">Reference proteome</keyword>
<dbReference type="Proteomes" id="UP001500218">
    <property type="component" value="Unassembled WGS sequence"/>
</dbReference>
<keyword evidence="1" id="KW-1133">Transmembrane helix</keyword>
<evidence type="ECO:0008006" key="4">
    <source>
        <dbReference type="Google" id="ProtNLM"/>
    </source>
</evidence>
<sequence>MNRRQIIIAGGLLVAVVELIVSIWWPVPVYLGGFGVVVLLFIFGIVAAWRRNGRPPATFLIDERPPAFRTPVYANGLLLGLAALQFLVIFLAGIREGWVSALGVLIFGGLLVGHWRTLWCGTGLTLRPDGIEAAKSAGTMTIPWAALGITQPGRGDAWWQIKLAYVRPHLVTTTGWISVRDVVVFEGVDPDLVAKAIATYAAEPDRRAAIGTREELDRLREGLPTPLRGIREPVEPASVRTTVQRVVLGVVLLAVSGLVGFGGDEGWRMLVLPLSWIGARRLYLAYAGWRASRRESS</sequence>
<feature type="transmembrane region" description="Helical" evidence="1">
    <location>
        <begin position="98"/>
        <end position="118"/>
    </location>
</feature>
<dbReference type="EMBL" id="BAAALT010000283">
    <property type="protein sequence ID" value="GAA1834376.1"/>
    <property type="molecule type" value="Genomic_DNA"/>
</dbReference>
<accession>A0ABP4YYP1</accession>
<name>A0ABP4YYP1_9ACTN</name>
<gene>
    <name evidence="2" type="ORF">GCM10009682_60900</name>
</gene>
<evidence type="ECO:0000313" key="3">
    <source>
        <dbReference type="Proteomes" id="UP001500218"/>
    </source>
</evidence>
<organism evidence="2 3">
    <name type="scientific">Luedemannella flava</name>
    <dbReference type="NCBI Taxonomy" id="349316"/>
    <lineage>
        <taxon>Bacteria</taxon>
        <taxon>Bacillati</taxon>
        <taxon>Actinomycetota</taxon>
        <taxon>Actinomycetes</taxon>
        <taxon>Micromonosporales</taxon>
        <taxon>Micromonosporaceae</taxon>
        <taxon>Luedemannella</taxon>
    </lineage>
</organism>
<proteinExistence type="predicted"/>
<comment type="caution">
    <text evidence="2">The sequence shown here is derived from an EMBL/GenBank/DDBJ whole genome shotgun (WGS) entry which is preliminary data.</text>
</comment>
<feature type="transmembrane region" description="Helical" evidence="1">
    <location>
        <begin position="246"/>
        <end position="263"/>
    </location>
</feature>
<feature type="transmembrane region" description="Helical" evidence="1">
    <location>
        <begin position="31"/>
        <end position="49"/>
    </location>
</feature>